<proteinExistence type="predicted"/>
<protein>
    <submittedName>
        <fullName evidence="1">Uncharacterized protein</fullName>
    </submittedName>
</protein>
<reference evidence="1" key="1">
    <citation type="submission" date="2021-01" db="EMBL/GenBank/DDBJ databases">
        <authorList>
            <consortium name="Genoscope - CEA"/>
            <person name="William W."/>
        </authorList>
    </citation>
    <scope>NUCLEOTIDE SEQUENCE</scope>
</reference>
<dbReference type="AlphaFoldDB" id="A0A8S1M0W4"/>
<name>A0A8S1M0W4_9CILI</name>
<gene>
    <name evidence="1" type="ORF">PSON_ATCC_30995.1.T0280091</name>
</gene>
<dbReference type="Proteomes" id="UP000692954">
    <property type="component" value="Unassembled WGS sequence"/>
</dbReference>
<keyword evidence="2" id="KW-1185">Reference proteome</keyword>
<evidence type="ECO:0000313" key="2">
    <source>
        <dbReference type="Proteomes" id="UP000692954"/>
    </source>
</evidence>
<organism evidence="1 2">
    <name type="scientific">Paramecium sonneborni</name>
    <dbReference type="NCBI Taxonomy" id="65129"/>
    <lineage>
        <taxon>Eukaryota</taxon>
        <taxon>Sar</taxon>
        <taxon>Alveolata</taxon>
        <taxon>Ciliophora</taxon>
        <taxon>Intramacronucleata</taxon>
        <taxon>Oligohymenophorea</taxon>
        <taxon>Peniculida</taxon>
        <taxon>Parameciidae</taxon>
        <taxon>Paramecium</taxon>
    </lineage>
</organism>
<dbReference type="EMBL" id="CAJJDN010000028">
    <property type="protein sequence ID" value="CAD8071501.1"/>
    <property type="molecule type" value="Genomic_DNA"/>
</dbReference>
<accession>A0A8S1M0W4</accession>
<sequence length="34" mass="4179">MEEYMPQPVFIIKKLLIDIKRENIILLKNVLFYI</sequence>
<comment type="caution">
    <text evidence="1">The sequence shown here is derived from an EMBL/GenBank/DDBJ whole genome shotgun (WGS) entry which is preliminary data.</text>
</comment>
<evidence type="ECO:0000313" key="1">
    <source>
        <dbReference type="EMBL" id="CAD8071501.1"/>
    </source>
</evidence>